<dbReference type="PANTHER" id="PTHR12223">
    <property type="entry name" value="VESICULAR MANNOSE-BINDING LECTIN"/>
    <property type="match status" value="1"/>
</dbReference>
<keyword evidence="4 6" id="KW-1133">Transmembrane helix</keyword>
<dbReference type="GO" id="GO:0030134">
    <property type="term" value="C:COPII-coated ER to Golgi transport vesicle"/>
    <property type="evidence" value="ECO:0007669"/>
    <property type="project" value="TreeGrafter"/>
</dbReference>
<dbReference type="Proteomes" id="UP000319731">
    <property type="component" value="Unassembled WGS sequence"/>
</dbReference>
<evidence type="ECO:0000256" key="5">
    <source>
        <dbReference type="ARBA" id="ARBA00023136"/>
    </source>
</evidence>
<dbReference type="Gene3D" id="2.60.120.200">
    <property type="match status" value="1"/>
</dbReference>
<evidence type="ECO:0000313" key="9">
    <source>
        <dbReference type="EMBL" id="TPX33907.1"/>
    </source>
</evidence>
<reference evidence="9 10" key="1">
    <citation type="journal article" date="2019" name="Sci. Rep.">
        <title>Comparative genomics of chytrid fungi reveal insights into the obligate biotrophic and pathogenic lifestyle of Synchytrium endobioticum.</title>
        <authorList>
            <person name="van de Vossenberg B.T.L.H."/>
            <person name="Warris S."/>
            <person name="Nguyen H.D.T."/>
            <person name="van Gent-Pelzer M.P.E."/>
            <person name="Joly D.L."/>
            <person name="van de Geest H.C."/>
            <person name="Bonants P.J.M."/>
            <person name="Smith D.S."/>
            <person name="Levesque C.A."/>
            <person name="van der Lee T.A.J."/>
        </authorList>
    </citation>
    <scope>NUCLEOTIDE SEQUENCE [LARGE SCALE GENOMIC DNA]</scope>
    <source>
        <strain evidence="9 10">JEL517</strain>
    </source>
</reference>
<comment type="subcellular location">
    <subcellularLocation>
        <location evidence="1">Membrane</location>
        <topology evidence="1">Single-pass type I membrane protein</topology>
    </subcellularLocation>
</comment>
<dbReference type="InterPro" id="IPR051136">
    <property type="entry name" value="Intracellular_Lectin-GPT"/>
</dbReference>
<dbReference type="EMBL" id="QEAO01000017">
    <property type="protein sequence ID" value="TPX33907.1"/>
    <property type="molecule type" value="Genomic_DNA"/>
</dbReference>
<accession>A0A507BYM2</accession>
<keyword evidence="5 6" id="KW-0472">Membrane</keyword>
<organism evidence="9 10">
    <name type="scientific">Synchytrium microbalum</name>
    <dbReference type="NCBI Taxonomy" id="1806994"/>
    <lineage>
        <taxon>Eukaryota</taxon>
        <taxon>Fungi</taxon>
        <taxon>Fungi incertae sedis</taxon>
        <taxon>Chytridiomycota</taxon>
        <taxon>Chytridiomycota incertae sedis</taxon>
        <taxon>Chytridiomycetes</taxon>
        <taxon>Synchytriales</taxon>
        <taxon>Synchytriaceae</taxon>
        <taxon>Synchytrium</taxon>
    </lineage>
</organism>
<dbReference type="GO" id="GO:0005793">
    <property type="term" value="C:endoplasmic reticulum-Golgi intermediate compartment"/>
    <property type="evidence" value="ECO:0007669"/>
    <property type="project" value="TreeGrafter"/>
</dbReference>
<dbReference type="GO" id="GO:0005789">
    <property type="term" value="C:endoplasmic reticulum membrane"/>
    <property type="evidence" value="ECO:0007669"/>
    <property type="project" value="TreeGrafter"/>
</dbReference>
<evidence type="ECO:0000256" key="6">
    <source>
        <dbReference type="SAM" id="Phobius"/>
    </source>
</evidence>
<name>A0A507BYM2_9FUNG</name>
<dbReference type="Pfam" id="PF03388">
    <property type="entry name" value="Lectin_leg-like"/>
    <property type="match status" value="1"/>
</dbReference>
<dbReference type="InterPro" id="IPR013320">
    <property type="entry name" value="ConA-like_dom_sf"/>
</dbReference>
<keyword evidence="3 7" id="KW-0732">Signal</keyword>
<evidence type="ECO:0000256" key="3">
    <source>
        <dbReference type="ARBA" id="ARBA00022729"/>
    </source>
</evidence>
<keyword evidence="2 6" id="KW-0812">Transmembrane</keyword>
<dbReference type="GO" id="GO:0005537">
    <property type="term" value="F:D-mannose binding"/>
    <property type="evidence" value="ECO:0007669"/>
    <property type="project" value="TreeGrafter"/>
</dbReference>
<feature type="domain" description="L-type lectin-like" evidence="8">
    <location>
        <begin position="36"/>
        <end position="259"/>
    </location>
</feature>
<dbReference type="RefSeq" id="XP_031024791.1">
    <property type="nucleotide sequence ID" value="XM_031169227.1"/>
</dbReference>
<dbReference type="OrthoDB" id="270293at2759"/>
<gene>
    <name evidence="9" type="ORF">SmJEL517_g03299</name>
</gene>
<proteinExistence type="predicted"/>
<comment type="caution">
    <text evidence="9">The sequence shown here is derived from an EMBL/GenBank/DDBJ whole genome shotgun (WGS) entry which is preliminary data.</text>
</comment>
<dbReference type="PROSITE" id="PS51328">
    <property type="entry name" value="L_LECTIN_LIKE"/>
    <property type="match status" value="1"/>
</dbReference>
<protein>
    <recommendedName>
        <fullName evidence="8">L-type lectin-like domain-containing protein</fullName>
    </recommendedName>
</protein>
<evidence type="ECO:0000256" key="1">
    <source>
        <dbReference type="ARBA" id="ARBA00004479"/>
    </source>
</evidence>
<dbReference type="GO" id="GO:0006888">
    <property type="term" value="P:endoplasmic reticulum to Golgi vesicle-mediated transport"/>
    <property type="evidence" value="ECO:0007669"/>
    <property type="project" value="TreeGrafter"/>
</dbReference>
<dbReference type="PANTHER" id="PTHR12223:SF45">
    <property type="entry name" value="RE50040P"/>
    <property type="match status" value="1"/>
</dbReference>
<dbReference type="GeneID" id="42004524"/>
<feature type="chain" id="PRO_5021464917" description="L-type lectin-like domain-containing protein" evidence="7">
    <location>
        <begin position="23"/>
        <end position="327"/>
    </location>
</feature>
<dbReference type="SUPFAM" id="SSF49899">
    <property type="entry name" value="Concanavalin A-like lectins/glucanases"/>
    <property type="match status" value="1"/>
</dbReference>
<dbReference type="STRING" id="1806994.A0A507BYM2"/>
<dbReference type="GO" id="GO:0000139">
    <property type="term" value="C:Golgi membrane"/>
    <property type="evidence" value="ECO:0007669"/>
    <property type="project" value="TreeGrafter"/>
</dbReference>
<evidence type="ECO:0000256" key="4">
    <source>
        <dbReference type="ARBA" id="ARBA00022989"/>
    </source>
</evidence>
<keyword evidence="10" id="KW-1185">Reference proteome</keyword>
<dbReference type="AlphaFoldDB" id="A0A507BYM2"/>
<evidence type="ECO:0000256" key="7">
    <source>
        <dbReference type="SAM" id="SignalP"/>
    </source>
</evidence>
<sequence length="327" mass="37348">MLAHQVPLYTLICLLLVPLVYGDQQVVKPGPTAETNIPLHSFSLHSPYVEENLNNRWWNFGGDCYVEVMNYVRLAPDRQSKQGWLWSRVPFTSASWEIEFDFKVHGHTTALYGDGFAFWFTTERETPGPVFGYKDEWTGLGVFFDTYSNGRHRHTFPYVYGILNNGTQKYQHENDGYDQQMGGCSSDFRNKYVGTRAKVRYIRGEYLQVDLNVKGMDTWETCFTANNVSLPTTAYIGFTAWTGEVSDHHDILRISSSSIINPEKRARGLMRPPAERVVHAIFAPPSGSWLNHFYTGMMYLGFVLLASTLLAGMYFAFATGKSQTKRF</sequence>
<evidence type="ECO:0000259" key="8">
    <source>
        <dbReference type="PROSITE" id="PS51328"/>
    </source>
</evidence>
<evidence type="ECO:0000313" key="10">
    <source>
        <dbReference type="Proteomes" id="UP000319731"/>
    </source>
</evidence>
<dbReference type="InterPro" id="IPR005052">
    <property type="entry name" value="Lectin_leg"/>
</dbReference>
<evidence type="ECO:0000256" key="2">
    <source>
        <dbReference type="ARBA" id="ARBA00022692"/>
    </source>
</evidence>
<feature type="signal peptide" evidence="7">
    <location>
        <begin position="1"/>
        <end position="22"/>
    </location>
</feature>
<feature type="transmembrane region" description="Helical" evidence="6">
    <location>
        <begin position="296"/>
        <end position="317"/>
    </location>
</feature>